<dbReference type="RefSeq" id="XP_017992853.1">
    <property type="nucleotide sequence ID" value="XM_018136741.1"/>
</dbReference>
<dbReference type="Pfam" id="PF03167">
    <property type="entry name" value="UDG"/>
    <property type="match status" value="1"/>
</dbReference>
<evidence type="ECO:0000313" key="6">
    <source>
        <dbReference type="EMBL" id="KOS15221.1"/>
    </source>
</evidence>
<evidence type="ECO:0000256" key="3">
    <source>
        <dbReference type="ARBA" id="ARBA00023204"/>
    </source>
</evidence>
<dbReference type="OrthoDB" id="565731at2759"/>
<dbReference type="GO" id="GO:0008263">
    <property type="term" value="F:pyrimidine-specific mismatch base pair DNA N-glycosylase activity"/>
    <property type="evidence" value="ECO:0007669"/>
    <property type="project" value="TreeGrafter"/>
</dbReference>
<keyword evidence="7" id="KW-1185">Reference proteome</keyword>
<organism evidence="6 7">
    <name type="scientific">Malassezia pachydermatis</name>
    <dbReference type="NCBI Taxonomy" id="77020"/>
    <lineage>
        <taxon>Eukaryota</taxon>
        <taxon>Fungi</taxon>
        <taxon>Dikarya</taxon>
        <taxon>Basidiomycota</taxon>
        <taxon>Ustilaginomycotina</taxon>
        <taxon>Malasseziomycetes</taxon>
        <taxon>Malasseziales</taxon>
        <taxon>Malasseziaceae</taxon>
        <taxon>Malassezia</taxon>
    </lineage>
</organism>
<gene>
    <name evidence="6" type="ORF">Malapachy_2249</name>
</gene>
<dbReference type="Gene3D" id="3.40.470.10">
    <property type="entry name" value="Uracil-DNA glycosylase-like domain"/>
    <property type="match status" value="1"/>
</dbReference>
<name>A0A0M8MX01_9BASI</name>
<proteinExistence type="predicted"/>
<dbReference type="PANTHER" id="PTHR12159:SF9">
    <property type="entry name" value="G_T MISMATCH-SPECIFIC THYMINE DNA GLYCOSYLASE"/>
    <property type="match status" value="1"/>
</dbReference>
<dbReference type="Proteomes" id="UP000037751">
    <property type="component" value="Unassembled WGS sequence"/>
</dbReference>
<keyword evidence="1" id="KW-0227">DNA damage</keyword>
<evidence type="ECO:0000256" key="2">
    <source>
        <dbReference type="ARBA" id="ARBA00022801"/>
    </source>
</evidence>
<feature type="region of interest" description="Disordered" evidence="4">
    <location>
        <begin position="1"/>
        <end position="34"/>
    </location>
</feature>
<dbReference type="AlphaFoldDB" id="A0A0M8MX01"/>
<dbReference type="InterPro" id="IPR015637">
    <property type="entry name" value="MUG/TDG"/>
</dbReference>
<dbReference type="InterPro" id="IPR005122">
    <property type="entry name" value="Uracil-DNA_glycosylase-like"/>
</dbReference>
<feature type="domain" description="Uracil-DNA glycosylase-like" evidence="5">
    <location>
        <begin position="42"/>
        <end position="233"/>
    </location>
</feature>
<dbReference type="VEuPathDB" id="FungiDB:Malapachy_2249"/>
<dbReference type="SUPFAM" id="SSF52141">
    <property type="entry name" value="Uracil-DNA glycosylase-like"/>
    <property type="match status" value="1"/>
</dbReference>
<reference evidence="6 7" key="1">
    <citation type="submission" date="2015-07" db="EMBL/GenBank/DDBJ databases">
        <title>Draft Genome Sequence of Malassezia furfur CBS1878 and Malassezia pachydermatis CBS1879.</title>
        <authorList>
            <person name="Triana S."/>
            <person name="Ohm R."/>
            <person name="Gonzalez A."/>
            <person name="DeCock H."/>
            <person name="Restrepo S."/>
            <person name="Celis A."/>
        </authorList>
    </citation>
    <scope>NUCLEOTIDE SEQUENCE [LARGE SCALE GENOMIC DNA]</scope>
    <source>
        <strain evidence="6 7">CBS 1879</strain>
    </source>
</reference>
<comment type="caution">
    <text evidence="6">The sequence shown here is derived from an EMBL/GenBank/DDBJ whole genome shotgun (WGS) entry which is preliminary data.</text>
</comment>
<keyword evidence="3" id="KW-0234">DNA repair</keyword>
<dbReference type="STRING" id="77020.A0A0M8MX01"/>
<evidence type="ECO:0000256" key="1">
    <source>
        <dbReference type="ARBA" id="ARBA00022763"/>
    </source>
</evidence>
<accession>A0A0M8MX01</accession>
<keyword evidence="2" id="KW-0378">Hydrolase</keyword>
<evidence type="ECO:0000259" key="5">
    <source>
        <dbReference type="Pfam" id="PF03167"/>
    </source>
</evidence>
<protein>
    <submittedName>
        <fullName evidence="6">Dna glycosylase</fullName>
    </submittedName>
</protein>
<evidence type="ECO:0000313" key="7">
    <source>
        <dbReference type="Proteomes" id="UP000037751"/>
    </source>
</evidence>
<dbReference type="InterPro" id="IPR036895">
    <property type="entry name" value="Uracil-DNA_glycosylase-like_sf"/>
</dbReference>
<dbReference type="GeneID" id="28728616"/>
<dbReference type="EMBL" id="LGAV01000002">
    <property type="protein sequence ID" value="KOS15221.1"/>
    <property type="molecule type" value="Genomic_DNA"/>
</dbReference>
<dbReference type="GO" id="GO:0006285">
    <property type="term" value="P:base-excision repair, AP site formation"/>
    <property type="evidence" value="ECO:0007669"/>
    <property type="project" value="InterPro"/>
</dbReference>
<sequence length="276" mass="30784">MPIPPTSSGRKAARTAHHITKAEPRTRVTSPYFHDEGTQRLPDYLVPNLDVVFCGINPGTESGAQRRHYAHRSNHFYRCVHAAGLTARLYTPQEDHLFPHATPYRLGLTNLAHRPTARSEQLTRAELEQGVVPLLRKVGEYYPRIVCFVGKHIAEVVLRIVRKTYTLTSHTWNGPPDLLCADSAMCTEPTTSAVSQRDRGYGLLPLCIRHAHGYTYLFVTPSTSARVTHHQLDGKSRIMSYLVPILSSLGENSTSNTTSTPYVIPCLDISTSSLRT</sequence>
<dbReference type="GO" id="GO:0004844">
    <property type="term" value="F:uracil DNA N-glycosylase activity"/>
    <property type="evidence" value="ECO:0007669"/>
    <property type="project" value="TreeGrafter"/>
</dbReference>
<evidence type="ECO:0000256" key="4">
    <source>
        <dbReference type="SAM" id="MobiDB-lite"/>
    </source>
</evidence>
<dbReference type="CDD" id="cd10028">
    <property type="entry name" value="UDG-F2_TDG_MUG"/>
    <property type="match status" value="1"/>
</dbReference>
<dbReference type="PANTHER" id="PTHR12159">
    <property type="entry name" value="G/T AND G/U MISMATCH-SPECIFIC DNA GLYCOSYLASE"/>
    <property type="match status" value="1"/>
</dbReference>